<evidence type="ECO:0000259" key="3">
    <source>
        <dbReference type="Pfam" id="PF13676"/>
    </source>
</evidence>
<dbReference type="Pfam" id="PF23598">
    <property type="entry name" value="LRR_14"/>
    <property type="match status" value="1"/>
</dbReference>
<accession>A0A2K8U765</accession>
<dbReference type="Proteomes" id="UP000232638">
    <property type="component" value="Chromosome"/>
</dbReference>
<dbReference type="GO" id="GO:0007165">
    <property type="term" value="P:signal transduction"/>
    <property type="evidence" value="ECO:0007669"/>
    <property type="project" value="InterPro"/>
</dbReference>
<evidence type="ECO:0000259" key="5">
    <source>
        <dbReference type="Pfam" id="PF23598"/>
    </source>
</evidence>
<dbReference type="KEGG" id="tsy:THSYN_07960"/>
<proteinExistence type="predicted"/>
<dbReference type="InterPro" id="IPR032675">
    <property type="entry name" value="LRR_dom_sf"/>
</dbReference>
<dbReference type="EMBL" id="CP020370">
    <property type="protein sequence ID" value="AUB80891.1"/>
    <property type="molecule type" value="Genomic_DNA"/>
</dbReference>
<dbReference type="InterPro" id="IPR050836">
    <property type="entry name" value="SDS22/Internalin_LRR"/>
</dbReference>
<dbReference type="OrthoDB" id="6309115at2"/>
<dbReference type="Gene3D" id="3.80.10.10">
    <property type="entry name" value="Ribonuclease Inhibitor"/>
    <property type="match status" value="2"/>
</dbReference>
<feature type="domain" description="TIR" evidence="3">
    <location>
        <begin position="908"/>
        <end position="1032"/>
    </location>
</feature>
<dbReference type="RefSeq" id="WP_100918672.1">
    <property type="nucleotide sequence ID" value="NZ_CP020370.1"/>
</dbReference>
<evidence type="ECO:0000256" key="1">
    <source>
        <dbReference type="ARBA" id="ARBA00022614"/>
    </source>
</evidence>
<feature type="domain" description="COR" evidence="4">
    <location>
        <begin position="629"/>
        <end position="759"/>
    </location>
</feature>
<dbReference type="SUPFAM" id="SSF52200">
    <property type="entry name" value="Toll/Interleukin receptor TIR domain"/>
    <property type="match status" value="1"/>
</dbReference>
<dbReference type="InterPro" id="IPR032171">
    <property type="entry name" value="COR-A"/>
</dbReference>
<gene>
    <name evidence="6" type="ORF">THSYN_07960</name>
</gene>
<keyword evidence="7" id="KW-1185">Reference proteome</keyword>
<dbReference type="PRINTS" id="PR00449">
    <property type="entry name" value="RASTRNSFRMNG"/>
</dbReference>
<sequence length="1095" mass="118551">MSKEQRQIALERIAAERAARTGRLDISGLGLERLPDDLFQLEWLEVLVLGGSGWWFEPDKRNSLAALPPLLPRLPHLRVLDCSYTDLPDLTALAGLAALRSLDCSRTQAADLGALAGLMSLQSLDCSGTQVADFAPLAGLRALQSLTCVGTRVADLAPLAGLAALQLLDCSYTPVADLAPLAGLRALQSLTCSRTQVADLAPLAGLRALQSLTCWGTQVADLAPLAGLSALQSLECSFTQVADLTPLAGLSALQSLKCSFTQIADLTPLAGLTALQALDCAQTRGADLAPLAGLTALQSLNCSDTQVADLAPLAGLTALESLDCSHTQVADLAPLTALPALRKLDCWGAPVSDLPEALIESAALEDLILSAGPGLAAIPAEVLSQDHKDNCLPRLRAHLADLRTGALPLRDLKVIILGNGRIGKTQICRRLRGEPFEPDADSTHGISVTSVELAMPAGQEPATLNLWDFGGQDLYHGTHALFMRTRAVFLLVWTPGSECGEHEHGGQVFRNRPLPYWLEYIRHLGGEASPVVLVQNQCDGGRGERANLPVDAEQLQPFEEDGRLFTRLAYSARDDSGRARLMDALQQAVTGLREVQGRPLIGRNRLAVWDQLRAWRDADAACPDAAGRRHRLLPYPDFESLCRTAGVHSPETFAEVLHNAGMVFFRRGLFGDQLVLDQSWALNAVYALFTREGGVHRTLRRLGGRFTRFDLDDLLWRGRGLSAADQESLLEMMVSSGVCFVHRRTNDDDATEYVAPDLLPAGRSALAEEIAARWDPLPGEPLAAAFAYPFLSPSIARAVLSNIGQLAGATALYWRYGLCLYDATSRASAIVEELPDAQGYGGQVRIQTRGAGAETLLRGLVERIAKLNERSGWSNRLLEGEMPRPRDPIPPTIVPAAPPAIAPAEPEVYVSYGWARERTDPLVGALCDSLAGQGLHIRRDTTGLQPGDRISRFMERLSAGRCVVVVLSAAYLRSESCMTELYRIYTNARQREDAFLGHIVPLVQDDARIGTIRERVEHAAYWKQEHDGLAALLREHGAEVLGAADFARFKLIGDFYRQVGDMLALANDVLLARDRPTLSRDGFAMVRGLIERALA</sequence>
<dbReference type="InterPro" id="IPR027417">
    <property type="entry name" value="P-loop_NTPase"/>
</dbReference>
<dbReference type="InterPro" id="IPR035897">
    <property type="entry name" value="Toll_tir_struct_dom_sf"/>
</dbReference>
<protein>
    <recommendedName>
        <fullName evidence="8">TIR domain-containing protein</fullName>
    </recommendedName>
</protein>
<keyword evidence="1" id="KW-0433">Leucine-rich repeat</keyword>
<dbReference type="PANTHER" id="PTHR46652">
    <property type="entry name" value="LEUCINE-RICH REPEAT AND IQ DOMAIN-CONTAINING PROTEIN 1-RELATED"/>
    <property type="match status" value="1"/>
</dbReference>
<dbReference type="PANTHER" id="PTHR46652:SF3">
    <property type="entry name" value="LEUCINE-RICH REPEAT-CONTAINING PROTEIN 9"/>
    <property type="match status" value="1"/>
</dbReference>
<reference evidence="6 7" key="1">
    <citation type="submission" date="2017-03" db="EMBL/GenBank/DDBJ databases">
        <title>Complete genome sequence of Candidatus 'Thiodictyon syntrophicum' sp. nov. strain Cad16T, a photolithoautotroph purple sulfur bacterium isolated from an alpine meromictic lake.</title>
        <authorList>
            <person name="Luedin S.M."/>
            <person name="Pothier J.F."/>
            <person name="Danza F."/>
            <person name="Storelli N."/>
            <person name="Wittwer M."/>
            <person name="Tonolla M."/>
        </authorList>
    </citation>
    <scope>NUCLEOTIDE SEQUENCE [LARGE SCALE GENOMIC DNA]</scope>
    <source>
        <strain evidence="6 7">Cad16T</strain>
    </source>
</reference>
<dbReference type="Pfam" id="PF12799">
    <property type="entry name" value="LRR_4"/>
    <property type="match status" value="1"/>
</dbReference>
<dbReference type="Pfam" id="PF08477">
    <property type="entry name" value="Roc"/>
    <property type="match status" value="1"/>
</dbReference>
<evidence type="ECO:0008006" key="8">
    <source>
        <dbReference type="Google" id="ProtNLM"/>
    </source>
</evidence>
<dbReference type="SUPFAM" id="SSF52058">
    <property type="entry name" value="L domain-like"/>
    <property type="match status" value="1"/>
</dbReference>
<feature type="domain" description="Disease resistance R13L4/SHOC-2-like LRR" evidence="5">
    <location>
        <begin position="69"/>
        <end position="279"/>
    </location>
</feature>
<dbReference type="Gene3D" id="3.40.50.300">
    <property type="entry name" value="P-loop containing nucleotide triphosphate hydrolases"/>
    <property type="match status" value="1"/>
</dbReference>
<evidence type="ECO:0000256" key="2">
    <source>
        <dbReference type="ARBA" id="ARBA00022737"/>
    </source>
</evidence>
<evidence type="ECO:0000259" key="4">
    <source>
        <dbReference type="Pfam" id="PF16095"/>
    </source>
</evidence>
<dbReference type="Pfam" id="PF13676">
    <property type="entry name" value="TIR_2"/>
    <property type="match status" value="1"/>
</dbReference>
<dbReference type="InterPro" id="IPR000157">
    <property type="entry name" value="TIR_dom"/>
</dbReference>
<evidence type="ECO:0000313" key="7">
    <source>
        <dbReference type="Proteomes" id="UP000232638"/>
    </source>
</evidence>
<keyword evidence="2" id="KW-0677">Repeat</keyword>
<dbReference type="Pfam" id="PF16095">
    <property type="entry name" value="COR-A"/>
    <property type="match status" value="1"/>
</dbReference>
<dbReference type="Gene3D" id="3.40.50.10140">
    <property type="entry name" value="Toll/interleukin-1 receptor homology (TIR) domain"/>
    <property type="match status" value="1"/>
</dbReference>
<evidence type="ECO:0000313" key="6">
    <source>
        <dbReference type="EMBL" id="AUB80891.1"/>
    </source>
</evidence>
<dbReference type="AlphaFoldDB" id="A0A2K8U765"/>
<dbReference type="SUPFAM" id="SSF52540">
    <property type="entry name" value="P-loop containing nucleoside triphosphate hydrolases"/>
    <property type="match status" value="1"/>
</dbReference>
<dbReference type="InterPro" id="IPR055414">
    <property type="entry name" value="LRR_R13L4/SHOC2-like"/>
</dbReference>
<dbReference type="InterPro" id="IPR025875">
    <property type="entry name" value="Leu-rich_rpt_4"/>
</dbReference>
<organism evidence="6 7">
    <name type="scientific">Candidatus Thiodictyon syntrophicum</name>
    <dbReference type="NCBI Taxonomy" id="1166950"/>
    <lineage>
        <taxon>Bacteria</taxon>
        <taxon>Pseudomonadati</taxon>
        <taxon>Pseudomonadota</taxon>
        <taxon>Gammaproteobacteria</taxon>
        <taxon>Chromatiales</taxon>
        <taxon>Chromatiaceae</taxon>
        <taxon>Thiodictyon</taxon>
    </lineage>
</organism>
<name>A0A2K8U765_9GAMM</name>